<organism evidence="2 3">
    <name type="scientific">Emticicia aquatilis</name>
    <dbReference type="NCBI Taxonomy" id="1537369"/>
    <lineage>
        <taxon>Bacteria</taxon>
        <taxon>Pseudomonadati</taxon>
        <taxon>Bacteroidota</taxon>
        <taxon>Cytophagia</taxon>
        <taxon>Cytophagales</taxon>
        <taxon>Leadbetterellaceae</taxon>
        <taxon>Emticicia</taxon>
    </lineage>
</organism>
<protein>
    <recommendedName>
        <fullName evidence="4">HlyD family efflux transporter periplasmic adaptor subunit</fullName>
    </recommendedName>
</protein>
<keyword evidence="1" id="KW-1133">Transmembrane helix</keyword>
<dbReference type="AlphaFoldDB" id="A0A916Z3I7"/>
<feature type="transmembrane region" description="Helical" evidence="1">
    <location>
        <begin position="26"/>
        <end position="48"/>
    </location>
</feature>
<dbReference type="EMBL" id="BMKK01000011">
    <property type="protein sequence ID" value="GGD74375.1"/>
    <property type="molecule type" value="Genomic_DNA"/>
</dbReference>
<sequence>MPNNDSNYELRSEEIQEIIGHVPNWIIRWGIMVMLSILLLFILTSYWIKYPDITQAKVMINSTVQPKKVSWYNSPPLEYKICVADSQLVKAGDTLLIETNVQTKEVIYETTHVSGRVVLLRTSEDNPRKSTIVIIPSISDYEVQLSLPIVGVGKVKQGQRVQIKLDPYPVNEFGYLEGQIETVIPYVIENSYRAIVQLNNGMKTNNGKVIPLAYYTTGTAEVMLDEKKLLSRFIGFDF</sequence>
<proteinExistence type="predicted"/>
<keyword evidence="1" id="KW-0472">Membrane</keyword>
<evidence type="ECO:0000313" key="2">
    <source>
        <dbReference type="EMBL" id="GGD74375.1"/>
    </source>
</evidence>
<evidence type="ECO:0000313" key="3">
    <source>
        <dbReference type="Proteomes" id="UP000609064"/>
    </source>
</evidence>
<dbReference type="Proteomes" id="UP000609064">
    <property type="component" value="Unassembled WGS sequence"/>
</dbReference>
<reference evidence="2" key="2">
    <citation type="submission" date="2020-09" db="EMBL/GenBank/DDBJ databases">
        <authorList>
            <person name="Sun Q."/>
            <person name="Zhou Y."/>
        </authorList>
    </citation>
    <scope>NUCLEOTIDE SEQUENCE</scope>
    <source>
        <strain evidence="2">CGMCC 1.15958</strain>
    </source>
</reference>
<dbReference type="RefSeq" id="WP_188769303.1">
    <property type="nucleotide sequence ID" value="NZ_BMKK01000011.1"/>
</dbReference>
<gene>
    <name evidence="2" type="ORF">GCM10011514_43060</name>
</gene>
<reference evidence="2" key="1">
    <citation type="journal article" date="2014" name="Int. J. Syst. Evol. Microbiol.">
        <title>Complete genome sequence of Corynebacterium casei LMG S-19264T (=DSM 44701T), isolated from a smear-ripened cheese.</title>
        <authorList>
            <consortium name="US DOE Joint Genome Institute (JGI-PGF)"/>
            <person name="Walter F."/>
            <person name="Albersmeier A."/>
            <person name="Kalinowski J."/>
            <person name="Ruckert C."/>
        </authorList>
    </citation>
    <scope>NUCLEOTIDE SEQUENCE</scope>
    <source>
        <strain evidence="2">CGMCC 1.15958</strain>
    </source>
</reference>
<name>A0A916Z3I7_9BACT</name>
<dbReference type="Gene3D" id="2.40.30.170">
    <property type="match status" value="1"/>
</dbReference>
<accession>A0A916Z3I7</accession>
<evidence type="ECO:0000256" key="1">
    <source>
        <dbReference type="SAM" id="Phobius"/>
    </source>
</evidence>
<keyword evidence="3" id="KW-1185">Reference proteome</keyword>
<comment type="caution">
    <text evidence="2">The sequence shown here is derived from an EMBL/GenBank/DDBJ whole genome shotgun (WGS) entry which is preliminary data.</text>
</comment>
<evidence type="ECO:0008006" key="4">
    <source>
        <dbReference type="Google" id="ProtNLM"/>
    </source>
</evidence>
<keyword evidence="1" id="KW-0812">Transmembrane</keyword>